<evidence type="ECO:0008006" key="2">
    <source>
        <dbReference type="Google" id="ProtNLM"/>
    </source>
</evidence>
<comment type="caution">
    <text evidence="1">The sequence shown here is derived from an EMBL/GenBank/DDBJ whole genome shotgun (WGS) entry which is preliminary data.</text>
</comment>
<dbReference type="PIRSF" id="PIRSF004929">
    <property type="entry name" value="UCP004929"/>
    <property type="match status" value="1"/>
</dbReference>
<dbReference type="InterPro" id="IPR009181">
    <property type="entry name" value="Methan_mark_8"/>
</dbReference>
<proteinExistence type="predicted"/>
<evidence type="ECO:0000313" key="1">
    <source>
        <dbReference type="EMBL" id="MPM89191.1"/>
    </source>
</evidence>
<reference evidence="1" key="1">
    <citation type="submission" date="2019-08" db="EMBL/GenBank/DDBJ databases">
        <authorList>
            <person name="Kucharzyk K."/>
            <person name="Murdoch R.W."/>
            <person name="Higgins S."/>
            <person name="Loffler F."/>
        </authorList>
    </citation>
    <scope>NUCLEOTIDE SEQUENCE</scope>
</reference>
<protein>
    <recommendedName>
        <fullName evidence="2">DUF2099 family protein</fullName>
    </recommendedName>
</protein>
<organism evidence="1">
    <name type="scientific">bioreactor metagenome</name>
    <dbReference type="NCBI Taxonomy" id="1076179"/>
    <lineage>
        <taxon>unclassified sequences</taxon>
        <taxon>metagenomes</taxon>
        <taxon>ecological metagenomes</taxon>
    </lineage>
</organism>
<accession>A0A645DIW8</accession>
<name>A0A645DIW8_9ZZZZ</name>
<dbReference type="NCBIfam" id="TIGR03275">
    <property type="entry name" value="methan_mark_8"/>
    <property type="match status" value="1"/>
</dbReference>
<sequence>MVEIGEPMVRYCPLFDKHRGIKEFNEATIRENMEYRIGKFGMCTGNREHRMRDFLSFGISEIMSLAMKNGKLDAVVLAADGCGTVVLDDPEVIQGLGGRMSGLVETEPIPELIEKIGRERLLDPDTAAMDAFGGVHKAFAMRYGKVGVTLVSPKEAAEIRDAFGDNVVIFAVHTTGVTEEEANGLFDFCDVITSCASLPIRRIAERRALLQAGTKVPVYAATETGAEIMMAKLRELGKEPDNVLEISPDPLI</sequence>
<gene>
    <name evidence="1" type="ORF">SDC9_136299</name>
</gene>
<dbReference type="Pfam" id="PF09872">
    <property type="entry name" value="DUF2099"/>
    <property type="match status" value="1"/>
</dbReference>
<dbReference type="AlphaFoldDB" id="A0A645DIW8"/>
<dbReference type="EMBL" id="VSSQ01036662">
    <property type="protein sequence ID" value="MPM89191.1"/>
    <property type="molecule type" value="Genomic_DNA"/>
</dbReference>